<protein>
    <submittedName>
        <fullName evidence="5">Unplaced genomic scaffold supercont1.7, whole genome shotgun sequence</fullName>
    </submittedName>
</protein>
<dbReference type="GeneID" id="25310760"/>
<keyword evidence="3" id="KW-0378">Hydrolase</keyword>
<dbReference type="HOGENOM" id="CLU_021802_2_3_1"/>
<dbReference type="PANTHER" id="PTHR43808">
    <property type="entry name" value="ACETYLORNITHINE DEACETYLASE"/>
    <property type="match status" value="1"/>
</dbReference>
<gene>
    <name evidence="5" type="ORF">Z517_11270</name>
</gene>
<accession>A0A0D2GW25</accession>
<name>A0A0D2GW25_9EURO</name>
<dbReference type="SUPFAM" id="SSF53187">
    <property type="entry name" value="Zn-dependent exopeptidases"/>
    <property type="match status" value="1"/>
</dbReference>
<evidence type="ECO:0000313" key="6">
    <source>
        <dbReference type="Proteomes" id="UP000053029"/>
    </source>
</evidence>
<dbReference type="RefSeq" id="XP_013280332.1">
    <property type="nucleotide sequence ID" value="XM_013424878.1"/>
</dbReference>
<comment type="similarity">
    <text evidence="1">Belongs to the peptidase M20A family.</text>
</comment>
<dbReference type="SUPFAM" id="SSF55031">
    <property type="entry name" value="Bacterial exopeptidase dimerisation domain"/>
    <property type="match status" value="1"/>
</dbReference>
<organism evidence="5 6">
    <name type="scientific">Fonsecaea pedrosoi CBS 271.37</name>
    <dbReference type="NCBI Taxonomy" id="1442368"/>
    <lineage>
        <taxon>Eukaryota</taxon>
        <taxon>Fungi</taxon>
        <taxon>Dikarya</taxon>
        <taxon>Ascomycota</taxon>
        <taxon>Pezizomycotina</taxon>
        <taxon>Eurotiomycetes</taxon>
        <taxon>Chaetothyriomycetidae</taxon>
        <taxon>Chaetothyriales</taxon>
        <taxon>Herpotrichiellaceae</taxon>
        <taxon>Fonsecaea</taxon>
    </lineage>
</organism>
<evidence type="ECO:0000256" key="2">
    <source>
        <dbReference type="ARBA" id="ARBA00022723"/>
    </source>
</evidence>
<evidence type="ECO:0000256" key="3">
    <source>
        <dbReference type="ARBA" id="ARBA00022801"/>
    </source>
</evidence>
<proteinExistence type="inferred from homology"/>
<dbReference type="OrthoDB" id="10059875at2759"/>
<dbReference type="InterPro" id="IPR002933">
    <property type="entry name" value="Peptidase_M20"/>
</dbReference>
<keyword evidence="6" id="KW-1185">Reference proteome</keyword>
<sequence length="425" mass="46354">MDAKSLLLQTLDADKEAHIRMLQEFVRAPSPNPPGSTAAAAAVLTSYLESQGIPYQTLTPQPDCPNIVSDFQGGRGGGPRVVLNGHIDVFPVGDDTRGWSRDPWSGDVEDGKIYGRGVVDMKSGTASLLIAYASLYQRRETLRGSVAFCAVSDEETGGKWGTRWLLEQDCPRWGGDLMLSAEPSGRSIRFAEKGTLRLTCTVETKGAHGAFTNISKGAARTSAYFIKEVVEDIESMSVNMPAEVLEQLEKQEVQTVANEIMGAGTHTILGRPTVNIGTIRGGLKVNMIPDLCVSEFDIRLPAGLTRETVLERMRGIISKYKEAKIDLSVHEAHSNPSSFSSLDHPMVDLLARNAQLVSPESERPPLPIPSIGATDCKHYRYRGIPAYVYGCSPKTMAQTNEFTTIDDFLHVTKVHAAATWDFLQS</sequence>
<feature type="domain" description="Peptidase M20 dimerisation" evidence="4">
    <location>
        <begin position="191"/>
        <end position="321"/>
    </location>
</feature>
<evidence type="ECO:0000256" key="1">
    <source>
        <dbReference type="ARBA" id="ARBA00006247"/>
    </source>
</evidence>
<dbReference type="InterPro" id="IPR036264">
    <property type="entry name" value="Bact_exopeptidase_dim_dom"/>
</dbReference>
<dbReference type="Pfam" id="PF07687">
    <property type="entry name" value="M20_dimer"/>
    <property type="match status" value="1"/>
</dbReference>
<keyword evidence="2" id="KW-0479">Metal-binding</keyword>
<dbReference type="Gene3D" id="3.30.70.360">
    <property type="match status" value="1"/>
</dbReference>
<dbReference type="InterPro" id="IPR011650">
    <property type="entry name" value="Peptidase_M20_dimer"/>
</dbReference>
<dbReference type="AlphaFoldDB" id="A0A0D2GW25"/>
<reference evidence="5 6" key="1">
    <citation type="submission" date="2015-01" db="EMBL/GenBank/DDBJ databases">
        <title>The Genome Sequence of Fonsecaea pedrosoi CBS 271.37.</title>
        <authorList>
            <consortium name="The Broad Institute Genomics Platform"/>
            <person name="Cuomo C."/>
            <person name="de Hoog S."/>
            <person name="Gorbushina A."/>
            <person name="Stielow B."/>
            <person name="Teixiera M."/>
            <person name="Abouelleil A."/>
            <person name="Chapman S.B."/>
            <person name="Priest M."/>
            <person name="Young S.K."/>
            <person name="Wortman J."/>
            <person name="Nusbaum C."/>
            <person name="Birren B."/>
        </authorList>
    </citation>
    <scope>NUCLEOTIDE SEQUENCE [LARGE SCALE GENOMIC DNA]</scope>
    <source>
        <strain evidence="5 6">CBS 271.37</strain>
    </source>
</reference>
<dbReference type="GO" id="GO:0046872">
    <property type="term" value="F:metal ion binding"/>
    <property type="evidence" value="ECO:0007669"/>
    <property type="project" value="UniProtKB-KW"/>
</dbReference>
<dbReference type="Gene3D" id="3.40.630.10">
    <property type="entry name" value="Zn peptidases"/>
    <property type="match status" value="2"/>
</dbReference>
<dbReference type="EMBL" id="KN846975">
    <property type="protein sequence ID" value="KIW76524.1"/>
    <property type="molecule type" value="Genomic_DNA"/>
</dbReference>
<evidence type="ECO:0000313" key="5">
    <source>
        <dbReference type="EMBL" id="KIW76524.1"/>
    </source>
</evidence>
<dbReference type="InterPro" id="IPR050072">
    <property type="entry name" value="Peptidase_M20A"/>
</dbReference>
<dbReference type="Pfam" id="PF01546">
    <property type="entry name" value="Peptidase_M20"/>
    <property type="match status" value="1"/>
</dbReference>
<dbReference type="Proteomes" id="UP000053029">
    <property type="component" value="Unassembled WGS sequence"/>
</dbReference>
<dbReference type="GO" id="GO:0016787">
    <property type="term" value="F:hydrolase activity"/>
    <property type="evidence" value="ECO:0007669"/>
    <property type="project" value="UniProtKB-KW"/>
</dbReference>
<dbReference type="PANTHER" id="PTHR43808:SF32">
    <property type="entry name" value="ARGE_DAPE-RELATED DEACYLASE"/>
    <property type="match status" value="1"/>
</dbReference>
<dbReference type="STRING" id="1442368.A0A0D2GW25"/>
<evidence type="ECO:0000259" key="4">
    <source>
        <dbReference type="Pfam" id="PF07687"/>
    </source>
</evidence>
<dbReference type="VEuPathDB" id="FungiDB:Z517_11270"/>